<reference evidence="8 9" key="1">
    <citation type="submission" date="2023-03" db="EMBL/GenBank/DDBJ databases">
        <title>Novel Species.</title>
        <authorList>
            <person name="Ma S."/>
        </authorList>
    </citation>
    <scope>NUCLEOTIDE SEQUENCE [LARGE SCALE GENOMIC DNA]</scope>
    <source>
        <strain evidence="8 9">B11</strain>
    </source>
</reference>
<dbReference type="NCBIfam" id="TIGR00166">
    <property type="entry name" value="S6"/>
    <property type="match status" value="1"/>
</dbReference>
<dbReference type="EMBL" id="CP121689">
    <property type="protein sequence ID" value="WZL76930.1"/>
    <property type="molecule type" value="Genomic_DNA"/>
</dbReference>
<keyword evidence="2 6" id="KW-0689">Ribosomal protein</keyword>
<evidence type="ECO:0000256" key="6">
    <source>
        <dbReference type="HAMAP-Rule" id="MF_00360"/>
    </source>
</evidence>
<comment type="similarity">
    <text evidence="1 6">Belongs to the bacterial ribosomal protein bS6 family.</text>
</comment>
<dbReference type="Pfam" id="PF01250">
    <property type="entry name" value="Ribosomal_S6"/>
    <property type="match status" value="1"/>
</dbReference>
<protein>
    <recommendedName>
        <fullName evidence="5 6">Small ribosomal subunit protein bS6</fullName>
    </recommendedName>
</protein>
<evidence type="ECO:0000256" key="2">
    <source>
        <dbReference type="ARBA" id="ARBA00022980"/>
    </source>
</evidence>
<keyword evidence="6" id="KW-0699">rRNA-binding</keyword>
<dbReference type="InterPro" id="IPR020814">
    <property type="entry name" value="Ribosomal_S6_plastid/chlpt"/>
</dbReference>
<evidence type="ECO:0000256" key="7">
    <source>
        <dbReference type="SAM" id="MobiDB-lite"/>
    </source>
</evidence>
<evidence type="ECO:0000256" key="4">
    <source>
        <dbReference type="ARBA" id="ARBA00035104"/>
    </source>
</evidence>
<evidence type="ECO:0000313" key="8">
    <source>
        <dbReference type="EMBL" id="WZL76930.1"/>
    </source>
</evidence>
<keyword evidence="3 6" id="KW-0687">Ribonucleoprotein</keyword>
<dbReference type="CDD" id="cd00473">
    <property type="entry name" value="bS6"/>
    <property type="match status" value="1"/>
</dbReference>
<proteinExistence type="inferred from homology"/>
<dbReference type="InterPro" id="IPR014717">
    <property type="entry name" value="Transl_elong_EF1B/ribsomal_bS6"/>
</dbReference>
<evidence type="ECO:0000256" key="3">
    <source>
        <dbReference type="ARBA" id="ARBA00023274"/>
    </source>
</evidence>
<gene>
    <name evidence="6 8" type="primary">rpsF</name>
    <name evidence="8" type="ORF">QBE54_04160</name>
</gene>
<dbReference type="PANTHER" id="PTHR21011:SF1">
    <property type="entry name" value="SMALL RIBOSOMAL SUBUNIT PROTEIN BS6M"/>
    <property type="match status" value="1"/>
</dbReference>
<name>A0ABZ2YGP0_9BACT</name>
<accession>A0ABZ2YGP0</accession>
<keyword evidence="9" id="KW-1185">Reference proteome</keyword>
<dbReference type="InterPro" id="IPR035980">
    <property type="entry name" value="Ribosomal_bS6_sf"/>
</dbReference>
<feature type="region of interest" description="Disordered" evidence="7">
    <location>
        <begin position="95"/>
        <end position="133"/>
    </location>
</feature>
<evidence type="ECO:0000313" key="9">
    <source>
        <dbReference type="Proteomes" id="UP001461341"/>
    </source>
</evidence>
<sequence>MRNYELALLLKPQLSEEEVQSVVEKVKEIVVSRGGETGKVDFWGRRKLAYPVEKETEGYYLFVSLLLPPEEVREVSRQVRLLPSVLRHILVREQEAKEKSAPSRGEPQVSEEVSATVSGEEMTPEKSSDSGEE</sequence>
<dbReference type="SUPFAM" id="SSF54995">
    <property type="entry name" value="Ribosomal protein S6"/>
    <property type="match status" value="1"/>
</dbReference>
<keyword evidence="6" id="KW-0694">RNA-binding</keyword>
<comment type="function">
    <text evidence="4 6">Binds together with bS18 to 16S ribosomal RNA.</text>
</comment>
<dbReference type="InterPro" id="IPR000529">
    <property type="entry name" value="Ribosomal_bS6"/>
</dbReference>
<dbReference type="RefSeq" id="WP_369019095.1">
    <property type="nucleotide sequence ID" value="NZ_CP121689.1"/>
</dbReference>
<dbReference type="HAMAP" id="MF_00360">
    <property type="entry name" value="Ribosomal_bS6"/>
    <property type="match status" value="1"/>
</dbReference>
<dbReference type="GO" id="GO:0005840">
    <property type="term" value="C:ribosome"/>
    <property type="evidence" value="ECO:0007669"/>
    <property type="project" value="UniProtKB-KW"/>
</dbReference>
<organism evidence="8 9">
    <name type="scientific">Thermatribacter velox</name>
    <dbReference type="NCBI Taxonomy" id="3039681"/>
    <lineage>
        <taxon>Bacteria</taxon>
        <taxon>Pseudomonadati</taxon>
        <taxon>Atribacterota</taxon>
        <taxon>Atribacteria</taxon>
        <taxon>Atribacterales</taxon>
        <taxon>Thermatribacteraceae</taxon>
        <taxon>Thermatribacter</taxon>
    </lineage>
</organism>
<evidence type="ECO:0000256" key="1">
    <source>
        <dbReference type="ARBA" id="ARBA00009512"/>
    </source>
</evidence>
<evidence type="ECO:0000256" key="5">
    <source>
        <dbReference type="ARBA" id="ARBA00035294"/>
    </source>
</evidence>
<feature type="compositionally biased region" description="Basic and acidic residues" evidence="7">
    <location>
        <begin position="123"/>
        <end position="133"/>
    </location>
</feature>
<dbReference type="PANTHER" id="PTHR21011">
    <property type="entry name" value="MITOCHONDRIAL 28S RIBOSOMAL PROTEIN S6"/>
    <property type="match status" value="1"/>
</dbReference>
<dbReference type="Gene3D" id="3.30.70.60">
    <property type="match status" value="1"/>
</dbReference>
<dbReference type="Proteomes" id="UP001461341">
    <property type="component" value="Chromosome"/>
</dbReference>